<dbReference type="InterPro" id="IPR011990">
    <property type="entry name" value="TPR-like_helical_dom_sf"/>
</dbReference>
<reference evidence="8 9" key="1">
    <citation type="submission" date="2017-05" db="EMBL/GenBank/DDBJ databases">
        <authorList>
            <person name="Varghese N."/>
            <person name="Submissions S."/>
        </authorList>
    </citation>
    <scope>NUCLEOTIDE SEQUENCE [LARGE SCALE GENOMIC DNA]</scope>
    <source>
        <strain evidence="8 9">DSM 27040</strain>
    </source>
</reference>
<evidence type="ECO:0000256" key="3">
    <source>
        <dbReference type="ARBA" id="ARBA00022729"/>
    </source>
</evidence>
<feature type="domain" description="RagB/SusD" evidence="6">
    <location>
        <begin position="351"/>
        <end position="465"/>
    </location>
</feature>
<dbReference type="EMBL" id="FXTB01000001">
    <property type="protein sequence ID" value="SMO42163.1"/>
    <property type="molecule type" value="Genomic_DNA"/>
</dbReference>
<dbReference type="RefSeq" id="WP_142532049.1">
    <property type="nucleotide sequence ID" value="NZ_FXTB01000001.1"/>
</dbReference>
<organism evidence="8 9">
    <name type="scientific">Saccharicrinis carchari</name>
    <dbReference type="NCBI Taxonomy" id="1168039"/>
    <lineage>
        <taxon>Bacteria</taxon>
        <taxon>Pseudomonadati</taxon>
        <taxon>Bacteroidota</taxon>
        <taxon>Bacteroidia</taxon>
        <taxon>Marinilabiliales</taxon>
        <taxon>Marinilabiliaceae</taxon>
        <taxon>Saccharicrinis</taxon>
    </lineage>
</organism>
<comment type="similarity">
    <text evidence="2">Belongs to the SusD family.</text>
</comment>
<feature type="domain" description="SusD-like N-terminal" evidence="7">
    <location>
        <begin position="23"/>
        <end position="212"/>
    </location>
</feature>
<dbReference type="Proteomes" id="UP000319040">
    <property type="component" value="Unassembled WGS sequence"/>
</dbReference>
<evidence type="ECO:0000259" key="6">
    <source>
        <dbReference type="Pfam" id="PF07980"/>
    </source>
</evidence>
<dbReference type="AlphaFoldDB" id="A0A521B516"/>
<protein>
    <submittedName>
        <fullName evidence="8">SusD family protein</fullName>
    </submittedName>
</protein>
<dbReference type="PROSITE" id="PS51257">
    <property type="entry name" value="PROKAR_LIPOPROTEIN"/>
    <property type="match status" value="1"/>
</dbReference>
<accession>A0A521B516</accession>
<evidence type="ECO:0000256" key="1">
    <source>
        <dbReference type="ARBA" id="ARBA00004442"/>
    </source>
</evidence>
<dbReference type="InterPro" id="IPR012944">
    <property type="entry name" value="SusD_RagB_dom"/>
</dbReference>
<dbReference type="SUPFAM" id="SSF48452">
    <property type="entry name" value="TPR-like"/>
    <property type="match status" value="1"/>
</dbReference>
<evidence type="ECO:0000313" key="8">
    <source>
        <dbReference type="EMBL" id="SMO42163.1"/>
    </source>
</evidence>
<evidence type="ECO:0000259" key="7">
    <source>
        <dbReference type="Pfam" id="PF14322"/>
    </source>
</evidence>
<evidence type="ECO:0000256" key="5">
    <source>
        <dbReference type="ARBA" id="ARBA00023237"/>
    </source>
</evidence>
<keyword evidence="4" id="KW-0472">Membrane</keyword>
<sequence length="494" mass="56287">MKKIKGYIILFTCCLLLSSGCDKWLDVKPYDKISEEELFSKETGFQKLLNGIYISLNEEDLYGKSLTVEMLEVMSGIYEIGNDPVTWGEYRDLAAHNYTTTYWRGRFDKVWERAYALISNANVLLDQLKGNEQLFTGDNLNIIKGEALALRAMLHFDMLRMFGPVISTNPENESIPYYKTQTLEIGELLSADKVLDNVIADLLDAQEALKNDPIIKNGGAITSNKIIGENFLEYRTLRLNYYAVQALLARVYLYAGDKTNALIYANKLMSAADNGLFSFVDNTLILGSPENPDRIFSSEIIFGLTNNKRNELFKENHDPNKFPGFVFTMHQSLLKDYIFGGDLGGGNVNDYRYVANWKSANIGLGNDGAKMYCYKYMDIANTGLIRNTIIPMVRLSEMYLIAAECQPELNDGLEYVNFLRSKRGVPAITKLKKSKLTNEYIREMFAEGQLFYYYKRVNTYLRSTYDDDLGYPEGARPSDKIFVVPLPDTEKNNR</sequence>
<dbReference type="Pfam" id="PF14322">
    <property type="entry name" value="SusD-like_3"/>
    <property type="match status" value="1"/>
</dbReference>
<keyword evidence="3" id="KW-0732">Signal</keyword>
<proteinExistence type="inferred from homology"/>
<evidence type="ECO:0000256" key="2">
    <source>
        <dbReference type="ARBA" id="ARBA00006275"/>
    </source>
</evidence>
<dbReference type="GO" id="GO:0009279">
    <property type="term" value="C:cell outer membrane"/>
    <property type="evidence" value="ECO:0007669"/>
    <property type="project" value="UniProtKB-SubCell"/>
</dbReference>
<comment type="subcellular location">
    <subcellularLocation>
        <location evidence="1">Cell outer membrane</location>
    </subcellularLocation>
</comment>
<keyword evidence="9" id="KW-1185">Reference proteome</keyword>
<gene>
    <name evidence="8" type="ORF">SAMN06265379_101708</name>
</gene>
<dbReference type="Pfam" id="PF07980">
    <property type="entry name" value="SusD_RagB"/>
    <property type="match status" value="1"/>
</dbReference>
<dbReference type="OrthoDB" id="649940at2"/>
<dbReference type="InterPro" id="IPR033985">
    <property type="entry name" value="SusD-like_N"/>
</dbReference>
<keyword evidence="5" id="KW-0998">Cell outer membrane</keyword>
<dbReference type="Gene3D" id="1.25.40.390">
    <property type="match status" value="1"/>
</dbReference>
<name>A0A521B516_SACCC</name>
<evidence type="ECO:0000313" key="9">
    <source>
        <dbReference type="Proteomes" id="UP000319040"/>
    </source>
</evidence>
<evidence type="ECO:0000256" key="4">
    <source>
        <dbReference type="ARBA" id="ARBA00023136"/>
    </source>
</evidence>